<keyword evidence="1" id="KW-1133">Transmembrane helix</keyword>
<protein>
    <recommendedName>
        <fullName evidence="4">Toxin CptA</fullName>
    </recommendedName>
</protein>
<dbReference type="RefSeq" id="WP_226763010.1">
    <property type="nucleotide sequence ID" value="NZ_JAJAWG010000001.1"/>
</dbReference>
<name>A0ABS8BHL6_9NEIS</name>
<evidence type="ECO:0008006" key="4">
    <source>
        <dbReference type="Google" id="ProtNLM"/>
    </source>
</evidence>
<keyword evidence="1" id="KW-0812">Transmembrane</keyword>
<keyword evidence="1" id="KW-0472">Membrane</keyword>
<dbReference type="EMBL" id="JAJAWG010000001">
    <property type="protein sequence ID" value="MCB5195207.1"/>
    <property type="molecule type" value="Genomic_DNA"/>
</dbReference>
<reference evidence="2 3" key="1">
    <citation type="submission" date="2021-10" db="EMBL/GenBank/DDBJ databases">
        <authorList>
            <person name="Chen M."/>
        </authorList>
    </citation>
    <scope>NUCLEOTIDE SEQUENCE [LARGE SCALE GENOMIC DNA]</scope>
    <source>
        <strain evidence="2 3">H3-26</strain>
    </source>
</reference>
<proteinExistence type="predicted"/>
<gene>
    <name evidence="2" type="ORF">LG219_02735</name>
</gene>
<dbReference type="Proteomes" id="UP001198034">
    <property type="component" value="Unassembled WGS sequence"/>
</dbReference>
<comment type="caution">
    <text evidence="2">The sequence shown here is derived from an EMBL/GenBank/DDBJ whole genome shotgun (WGS) entry which is preliminary data.</text>
</comment>
<dbReference type="InterPro" id="IPR009883">
    <property type="entry name" value="YgfX"/>
</dbReference>
<feature type="transmembrane region" description="Helical" evidence="1">
    <location>
        <begin position="40"/>
        <end position="62"/>
    </location>
</feature>
<sequence>MLPIDLQINPASFWRRGFLLLIFLLAIAACLVLQAGWSMVFALFLLGIFPFYWVHIETIVLIRVCSEGGFQLFDAQGGELSAHLLPSSVVTPLLIVLHFEDEFKHKINLVLWPDSAPAESLRQWRVWLRWVWSERRL</sequence>
<evidence type="ECO:0000256" key="1">
    <source>
        <dbReference type="SAM" id="Phobius"/>
    </source>
</evidence>
<feature type="transmembrane region" description="Helical" evidence="1">
    <location>
        <begin position="13"/>
        <end position="33"/>
    </location>
</feature>
<keyword evidence="3" id="KW-1185">Reference proteome</keyword>
<organism evidence="2 3">
    <name type="scientific">Deefgea salmonis</name>
    <dbReference type="NCBI Taxonomy" id="2875502"/>
    <lineage>
        <taxon>Bacteria</taxon>
        <taxon>Pseudomonadati</taxon>
        <taxon>Pseudomonadota</taxon>
        <taxon>Betaproteobacteria</taxon>
        <taxon>Neisseriales</taxon>
        <taxon>Chitinibacteraceae</taxon>
        <taxon>Deefgea</taxon>
    </lineage>
</organism>
<accession>A0ABS8BHL6</accession>
<dbReference type="Pfam" id="PF07254">
    <property type="entry name" value="Cpta_toxin"/>
    <property type="match status" value="1"/>
</dbReference>
<evidence type="ECO:0000313" key="3">
    <source>
        <dbReference type="Proteomes" id="UP001198034"/>
    </source>
</evidence>
<evidence type="ECO:0000313" key="2">
    <source>
        <dbReference type="EMBL" id="MCB5195207.1"/>
    </source>
</evidence>